<dbReference type="SUPFAM" id="SSF49299">
    <property type="entry name" value="PKD domain"/>
    <property type="match status" value="1"/>
</dbReference>
<organism evidence="2 3">
    <name type="scientific">Tangfeifania diversioriginum</name>
    <dbReference type="NCBI Taxonomy" id="1168035"/>
    <lineage>
        <taxon>Bacteria</taxon>
        <taxon>Pseudomonadati</taxon>
        <taxon>Bacteroidota</taxon>
        <taxon>Bacteroidia</taxon>
        <taxon>Marinilabiliales</taxon>
        <taxon>Prolixibacteraceae</taxon>
        <taxon>Tangfeifania</taxon>
    </lineage>
</organism>
<feature type="signal peptide" evidence="1">
    <location>
        <begin position="1"/>
        <end position="19"/>
    </location>
</feature>
<name>A0A1M6HH01_9BACT</name>
<evidence type="ECO:0000313" key="3">
    <source>
        <dbReference type="Proteomes" id="UP000184050"/>
    </source>
</evidence>
<proteinExistence type="predicted"/>
<evidence type="ECO:0000313" key="2">
    <source>
        <dbReference type="EMBL" id="SHJ21506.1"/>
    </source>
</evidence>
<dbReference type="Proteomes" id="UP000184050">
    <property type="component" value="Unassembled WGS sequence"/>
</dbReference>
<feature type="chain" id="PRO_5012138531" evidence="1">
    <location>
        <begin position="20"/>
        <end position="230"/>
    </location>
</feature>
<dbReference type="AlphaFoldDB" id="A0A1M6HH01"/>
<gene>
    <name evidence="2" type="ORF">SAMN05444280_11387</name>
</gene>
<keyword evidence="3" id="KW-1185">Reference proteome</keyword>
<protein>
    <submittedName>
        <fullName evidence="2">Uncharacterized protein</fullName>
    </submittedName>
</protein>
<reference evidence="2 3" key="1">
    <citation type="submission" date="2016-11" db="EMBL/GenBank/DDBJ databases">
        <authorList>
            <person name="Jaros S."/>
            <person name="Januszkiewicz K."/>
            <person name="Wedrychowicz H."/>
        </authorList>
    </citation>
    <scope>NUCLEOTIDE SEQUENCE [LARGE SCALE GENOMIC DNA]</scope>
    <source>
        <strain evidence="2 3">DSM 27063</strain>
    </source>
</reference>
<accession>A0A1M6HH01</accession>
<dbReference type="EMBL" id="FQZE01000013">
    <property type="protein sequence ID" value="SHJ21506.1"/>
    <property type="molecule type" value="Genomic_DNA"/>
</dbReference>
<keyword evidence="1" id="KW-0732">Signal</keyword>
<dbReference type="STRING" id="1168035.SAMN05444280_11387"/>
<sequence>MRRIPGILLVLLAVASARAQKPVQHIVVSRHDTIEFSVVDWENGDRYTWDIYDDPGVNFALENDRLDPALYFVDGMYEGSTVYVTNLPPGQYYVRVMVWDEVNCTNNLLLYSLEIEDVPEADIYGAEACFGDITYLRIVFTGVGPWDIIYTDGMEDHHVNGISEQEYYHEIPTNTMEPNDEVIIKEYWINYINDVKIESSEPTDTARIIIYPIPTNSEIYIKEDEEGDGE</sequence>
<evidence type="ECO:0000256" key="1">
    <source>
        <dbReference type="SAM" id="SignalP"/>
    </source>
</evidence>
<dbReference type="InterPro" id="IPR035986">
    <property type="entry name" value="PKD_dom_sf"/>
</dbReference>